<dbReference type="EMBL" id="NKXO01000023">
    <property type="protein sequence ID" value="PKQ68622.1"/>
    <property type="molecule type" value="Genomic_DNA"/>
</dbReference>
<evidence type="ECO:0000313" key="1">
    <source>
        <dbReference type="EMBL" id="PKQ68622.1"/>
    </source>
</evidence>
<protein>
    <submittedName>
        <fullName evidence="1">Uncharacterized protein</fullName>
    </submittedName>
</protein>
<dbReference type="AlphaFoldDB" id="A0A2N3IE72"/>
<name>A0A2N3IE72_9BACT</name>
<sequence>MSFWQFLWLHYTHTEHQKQDQKHKNLPFHHLHAECMHLAVLPSICLEIKPYTPPAPLKEKYFDYPTFYHFQLIDENFQPPKTLLNTHV</sequence>
<organism evidence="1 2">
    <name type="scientific">Raineya orbicola</name>
    <dbReference type="NCBI Taxonomy" id="2016530"/>
    <lineage>
        <taxon>Bacteria</taxon>
        <taxon>Pseudomonadati</taxon>
        <taxon>Bacteroidota</taxon>
        <taxon>Cytophagia</taxon>
        <taxon>Cytophagales</taxon>
        <taxon>Raineyaceae</taxon>
        <taxon>Raineya</taxon>
    </lineage>
</organism>
<proteinExistence type="predicted"/>
<dbReference type="Proteomes" id="UP000233387">
    <property type="component" value="Unassembled WGS sequence"/>
</dbReference>
<keyword evidence="2" id="KW-1185">Reference proteome</keyword>
<accession>A0A2N3IE72</accession>
<gene>
    <name evidence="1" type="ORF">Rain11_1600</name>
</gene>
<reference evidence="1 2" key="1">
    <citation type="submission" date="2017-06" db="EMBL/GenBank/DDBJ databases">
        <title>Raineya orbicola gen. nov., sp. nov. a slightly thermophilic bacterium of the phylum Bacteroidetes and the description of Raineyaceae fam. nov.</title>
        <authorList>
            <person name="Albuquerque L."/>
            <person name="Polonia A.R.M."/>
            <person name="Barroso C."/>
            <person name="Froufe H.J.C."/>
            <person name="Lage O."/>
            <person name="Lobo-Da-Cunha A."/>
            <person name="Egas C."/>
            <person name="Da Costa M.S."/>
        </authorList>
    </citation>
    <scope>NUCLEOTIDE SEQUENCE [LARGE SCALE GENOMIC DNA]</scope>
    <source>
        <strain evidence="1 2">SPSPC-11</strain>
    </source>
</reference>
<evidence type="ECO:0000313" key="2">
    <source>
        <dbReference type="Proteomes" id="UP000233387"/>
    </source>
</evidence>
<comment type="caution">
    <text evidence="1">The sequence shown here is derived from an EMBL/GenBank/DDBJ whole genome shotgun (WGS) entry which is preliminary data.</text>
</comment>